<name>A0A8S5MXX8_9CAUD</name>
<proteinExistence type="predicted"/>
<accession>A0A8S5MXX8</accession>
<dbReference type="Pfam" id="PF16677">
    <property type="entry name" value="GP3_package"/>
    <property type="match status" value="1"/>
</dbReference>
<evidence type="ECO:0000313" key="2">
    <source>
        <dbReference type="EMBL" id="DAD87261.1"/>
    </source>
</evidence>
<feature type="region of interest" description="Disordered" evidence="1">
    <location>
        <begin position="1"/>
        <end position="38"/>
    </location>
</feature>
<organism evidence="2">
    <name type="scientific">Siphoviridae sp. ctKXi8</name>
    <dbReference type="NCBI Taxonomy" id="2826244"/>
    <lineage>
        <taxon>Viruses</taxon>
        <taxon>Duplodnaviria</taxon>
        <taxon>Heunggongvirae</taxon>
        <taxon>Uroviricota</taxon>
        <taxon>Caudoviricetes</taxon>
    </lineage>
</organism>
<reference evidence="2" key="1">
    <citation type="journal article" date="2021" name="Proc. Natl. Acad. Sci. U.S.A.">
        <title>A Catalog of Tens of Thousands of Viruses from Human Metagenomes Reveals Hidden Associations with Chronic Diseases.</title>
        <authorList>
            <person name="Tisza M.J."/>
            <person name="Buck C.B."/>
        </authorList>
    </citation>
    <scope>NUCLEOTIDE SEQUENCE</scope>
    <source>
        <strain evidence="2">CtKXi8</strain>
    </source>
</reference>
<dbReference type="EMBL" id="BK015018">
    <property type="protein sequence ID" value="DAD87261.1"/>
    <property type="molecule type" value="Genomic_DNA"/>
</dbReference>
<protein>
    <submittedName>
        <fullName evidence="2">Terminase small subunit</fullName>
    </submittedName>
</protein>
<dbReference type="InterPro" id="IPR032066">
    <property type="entry name" value="GP3_package"/>
</dbReference>
<evidence type="ECO:0000256" key="1">
    <source>
        <dbReference type="SAM" id="MobiDB-lite"/>
    </source>
</evidence>
<sequence length="194" mass="21950">MSDKVVDLQTPSRGRGRPKGTGGNKRPDRTEAMSVHTEPGDNRKYLQHSLRMWDWPSVDMKEPEQVKERIGMYLQICSEDDMKPSVAGLALAFGVDRKTIWAWANGVDSAYLPNESRNFIKKAYQFLNAQMEDYAQNGKINPVAAIFLMKNHFGYQDKQEVVLTPNNQLGEAASAEELQQKYIEAAASDYDSEE</sequence>